<keyword evidence="2" id="KW-0378">Hydrolase</keyword>
<dbReference type="Pfam" id="PF00561">
    <property type="entry name" value="Abhydrolase_1"/>
    <property type="match status" value="1"/>
</dbReference>
<evidence type="ECO:0000259" key="1">
    <source>
        <dbReference type="Pfam" id="PF00561"/>
    </source>
</evidence>
<evidence type="ECO:0000313" key="2">
    <source>
        <dbReference type="EMBL" id="MBR7676017.1"/>
    </source>
</evidence>
<gene>
    <name evidence="2" type="ORF">KDA82_24000</name>
</gene>
<protein>
    <submittedName>
        <fullName evidence="2">Alpha/beta hydrolase</fullName>
    </submittedName>
</protein>
<reference evidence="2" key="1">
    <citation type="submission" date="2021-04" db="EMBL/GenBank/DDBJ databases">
        <title>Sequencing of actinobacteria type strains.</title>
        <authorList>
            <person name="Nguyen G.-S."/>
            <person name="Wentzel A."/>
        </authorList>
    </citation>
    <scope>NUCLEOTIDE SEQUENCE</scope>
    <source>
        <strain evidence="2">DSM 42095</strain>
    </source>
</reference>
<dbReference type="PRINTS" id="PR00111">
    <property type="entry name" value="ABHYDROLASE"/>
</dbReference>
<dbReference type="Proteomes" id="UP000675554">
    <property type="component" value="Unassembled WGS sequence"/>
</dbReference>
<dbReference type="PANTHER" id="PTHR43194">
    <property type="entry name" value="HYDROLASE ALPHA/BETA FOLD FAMILY"/>
    <property type="match status" value="1"/>
</dbReference>
<dbReference type="InterPro" id="IPR000073">
    <property type="entry name" value="AB_hydrolase_1"/>
</dbReference>
<dbReference type="GO" id="GO:0016787">
    <property type="term" value="F:hydrolase activity"/>
    <property type="evidence" value="ECO:0007669"/>
    <property type="project" value="UniProtKB-KW"/>
</dbReference>
<organism evidence="2 3">
    <name type="scientific">Streptomyces daliensis</name>
    <dbReference type="NCBI Taxonomy" id="299421"/>
    <lineage>
        <taxon>Bacteria</taxon>
        <taxon>Bacillati</taxon>
        <taxon>Actinomycetota</taxon>
        <taxon>Actinomycetes</taxon>
        <taxon>Kitasatosporales</taxon>
        <taxon>Streptomycetaceae</taxon>
        <taxon>Streptomyces</taxon>
    </lineage>
</organism>
<dbReference type="EMBL" id="JAGSMN010000571">
    <property type="protein sequence ID" value="MBR7676017.1"/>
    <property type="molecule type" value="Genomic_DNA"/>
</dbReference>
<comment type="caution">
    <text evidence="2">The sequence shown here is derived from an EMBL/GenBank/DDBJ whole genome shotgun (WGS) entry which is preliminary data.</text>
</comment>
<dbReference type="Gene3D" id="3.40.50.1820">
    <property type="entry name" value="alpha/beta hydrolase"/>
    <property type="match status" value="2"/>
</dbReference>
<feature type="domain" description="AB hydrolase-1" evidence="1">
    <location>
        <begin position="29"/>
        <end position="154"/>
    </location>
</feature>
<sequence length="242" mass="26572">MTDEVRTVRANGIQLAYRSWGVGTGEGSPVVLLHCLGEDGEDWRGPLVAQLAASHPLYALDLRGHGRSEWPGEYGLEQVRDDVLGFLDALALERVVLIGHSYGSVVAYLLAQHHPERVERLVLEETGALRRPDSPLEVPEAPVGDARFDWEVKTQFVRQRNAPDPAWWERLDAITAPTLLIGGGPSSHLPQEDLVAMAERIPEARLVTIEDGGHLVHEDRPKEFTSAVLTFLTETDGATGTP</sequence>
<proteinExistence type="predicted"/>
<accession>A0A8T4J1I2</accession>
<dbReference type="AlphaFoldDB" id="A0A8T4J1I2"/>
<name>A0A8T4J1I2_9ACTN</name>
<dbReference type="InterPro" id="IPR050228">
    <property type="entry name" value="Carboxylesterase_BioH"/>
</dbReference>
<dbReference type="InterPro" id="IPR029058">
    <property type="entry name" value="AB_hydrolase_fold"/>
</dbReference>
<keyword evidence="3" id="KW-1185">Reference proteome</keyword>
<dbReference type="SUPFAM" id="SSF53474">
    <property type="entry name" value="alpha/beta-Hydrolases"/>
    <property type="match status" value="1"/>
</dbReference>
<evidence type="ECO:0000313" key="3">
    <source>
        <dbReference type="Proteomes" id="UP000675554"/>
    </source>
</evidence>
<dbReference type="PANTHER" id="PTHR43194:SF2">
    <property type="entry name" value="PEROXISOMAL MEMBRANE PROTEIN LPX1"/>
    <property type="match status" value="1"/>
</dbReference>